<name>A0A9W9JV16_9EURO</name>
<dbReference type="SUPFAM" id="SSF53383">
    <property type="entry name" value="PLP-dependent transferases"/>
    <property type="match status" value="1"/>
</dbReference>
<reference evidence="2" key="2">
    <citation type="journal article" date="2023" name="IMA Fungus">
        <title>Comparative genomic study of the Penicillium genus elucidates a diverse pangenome and 15 lateral gene transfer events.</title>
        <authorList>
            <person name="Petersen C."/>
            <person name="Sorensen T."/>
            <person name="Nielsen M.R."/>
            <person name="Sondergaard T.E."/>
            <person name="Sorensen J.L."/>
            <person name="Fitzpatrick D.A."/>
            <person name="Frisvad J.C."/>
            <person name="Nielsen K.L."/>
        </authorList>
    </citation>
    <scope>NUCLEOTIDE SEQUENCE</scope>
    <source>
        <strain evidence="2">IBT 30761</strain>
    </source>
</reference>
<dbReference type="AlphaFoldDB" id="A0A9W9JV16"/>
<proteinExistence type="predicted"/>
<dbReference type="GeneID" id="81363402"/>
<dbReference type="GO" id="GO:0008483">
    <property type="term" value="F:transaminase activity"/>
    <property type="evidence" value="ECO:0007669"/>
    <property type="project" value="TreeGrafter"/>
</dbReference>
<dbReference type="RefSeq" id="XP_056469411.1">
    <property type="nucleotide sequence ID" value="XM_056624423.1"/>
</dbReference>
<evidence type="ECO:0008006" key="4">
    <source>
        <dbReference type="Google" id="ProtNLM"/>
    </source>
</evidence>
<dbReference type="Gene3D" id="3.90.1150.10">
    <property type="entry name" value="Aspartate Aminotransferase, domain 1"/>
    <property type="match status" value="2"/>
</dbReference>
<dbReference type="InterPro" id="IPR015422">
    <property type="entry name" value="PyrdxlP-dep_Trfase_small"/>
</dbReference>
<reference evidence="2" key="1">
    <citation type="submission" date="2022-11" db="EMBL/GenBank/DDBJ databases">
        <authorList>
            <person name="Petersen C."/>
        </authorList>
    </citation>
    <scope>NUCLEOTIDE SEQUENCE</scope>
    <source>
        <strain evidence="2">IBT 30761</strain>
    </source>
</reference>
<dbReference type="Proteomes" id="UP001149074">
    <property type="component" value="Unassembled WGS sequence"/>
</dbReference>
<dbReference type="EMBL" id="JAPQKI010000011">
    <property type="protein sequence ID" value="KAJ5082889.1"/>
    <property type="molecule type" value="Genomic_DNA"/>
</dbReference>
<accession>A0A9W9JV16</accession>
<protein>
    <recommendedName>
        <fullName evidence="4">Aminotransferase class I/classII domain-containing protein</fullName>
    </recommendedName>
</protein>
<dbReference type="InterPro" id="IPR015424">
    <property type="entry name" value="PyrdxlP-dep_Trfase"/>
</dbReference>
<keyword evidence="3" id="KW-1185">Reference proteome</keyword>
<dbReference type="GO" id="GO:0006520">
    <property type="term" value="P:amino acid metabolic process"/>
    <property type="evidence" value="ECO:0007669"/>
    <property type="project" value="TreeGrafter"/>
</dbReference>
<keyword evidence="1" id="KW-0663">Pyridoxal phosphate</keyword>
<comment type="caution">
    <text evidence="2">The sequence shown here is derived from an EMBL/GenBank/DDBJ whole genome shotgun (WGS) entry which is preliminary data.</text>
</comment>
<dbReference type="Gene3D" id="3.40.640.10">
    <property type="entry name" value="Type I PLP-dependent aspartate aminotransferase-like (Major domain)"/>
    <property type="match status" value="2"/>
</dbReference>
<dbReference type="InterPro" id="IPR015421">
    <property type="entry name" value="PyrdxlP-dep_Trfase_major"/>
</dbReference>
<evidence type="ECO:0000256" key="1">
    <source>
        <dbReference type="ARBA" id="ARBA00022898"/>
    </source>
</evidence>
<dbReference type="PANTHER" id="PTHR43795:SF39">
    <property type="entry name" value="AMINOTRANSFERASE CLASS I_CLASSII DOMAIN-CONTAINING PROTEIN"/>
    <property type="match status" value="1"/>
</dbReference>
<evidence type="ECO:0000313" key="2">
    <source>
        <dbReference type="EMBL" id="KAJ5082889.1"/>
    </source>
</evidence>
<gene>
    <name evidence="2" type="ORF">N7532_011932</name>
</gene>
<dbReference type="InterPro" id="IPR050478">
    <property type="entry name" value="Ethylene_sulfur-biosynth"/>
</dbReference>
<evidence type="ECO:0000313" key="3">
    <source>
        <dbReference type="Proteomes" id="UP001149074"/>
    </source>
</evidence>
<dbReference type="PANTHER" id="PTHR43795">
    <property type="entry name" value="BIFUNCTIONAL ASPARTATE AMINOTRANSFERASE AND GLUTAMATE/ASPARTATE-PREPHENATE AMINOTRANSFERASE-RELATED"/>
    <property type="match status" value="1"/>
</dbReference>
<organism evidence="2 3">
    <name type="scientific">Penicillium argentinense</name>
    <dbReference type="NCBI Taxonomy" id="1131581"/>
    <lineage>
        <taxon>Eukaryota</taxon>
        <taxon>Fungi</taxon>
        <taxon>Dikarya</taxon>
        <taxon>Ascomycota</taxon>
        <taxon>Pezizomycotina</taxon>
        <taxon>Eurotiomycetes</taxon>
        <taxon>Eurotiomycetidae</taxon>
        <taxon>Eurotiales</taxon>
        <taxon>Aspergillaceae</taxon>
        <taxon>Penicillium</taxon>
    </lineage>
</organism>
<dbReference type="OrthoDB" id="7042322at2759"/>
<sequence length="249" mass="27013">MLSARAVKNIQQLGLPFRFTPTPSYDPETNPQGLISFGMAENVTFTLDSVSYRSSAAINARLPSIAAAHLERVLRTHSPIDPDHVFIADSPTSLGNMLGFNLAERGEGILVSRPVYGRFELDYGVEAGVEIVYADTATDEAFTPNSVEKYEEALAAAEERGVKIRADFASGGLHLGFLITANQQLRQACKMVLRLHGPSQAAITIGAAILEDQEFVKEFMAKSQASLARGYRLATSTLDREGINYMKGG</sequence>